<dbReference type="Proteomes" id="UP000039865">
    <property type="component" value="Unassembled WGS sequence"/>
</dbReference>
<evidence type="ECO:0000256" key="2">
    <source>
        <dbReference type="SAM" id="Phobius"/>
    </source>
</evidence>
<dbReference type="InParanoid" id="A0A077ZZX5"/>
<proteinExistence type="predicted"/>
<feature type="region of interest" description="Disordered" evidence="1">
    <location>
        <begin position="183"/>
        <end position="202"/>
    </location>
</feature>
<feature type="transmembrane region" description="Helical" evidence="2">
    <location>
        <begin position="71"/>
        <end position="101"/>
    </location>
</feature>
<keyword evidence="2" id="KW-0472">Membrane</keyword>
<evidence type="ECO:0000313" key="4">
    <source>
        <dbReference type="Proteomes" id="UP000039865"/>
    </source>
</evidence>
<gene>
    <name evidence="3" type="primary">Contig9469.g10133</name>
    <name evidence="3" type="ORF">STYLEM_4476</name>
</gene>
<evidence type="ECO:0000313" key="3">
    <source>
        <dbReference type="EMBL" id="CDW75486.1"/>
    </source>
</evidence>
<keyword evidence="2" id="KW-0812">Transmembrane</keyword>
<evidence type="ECO:0000256" key="1">
    <source>
        <dbReference type="SAM" id="MobiDB-lite"/>
    </source>
</evidence>
<feature type="transmembrane region" description="Helical" evidence="2">
    <location>
        <begin position="24"/>
        <end position="46"/>
    </location>
</feature>
<protein>
    <submittedName>
        <fullName evidence="3">Uncharacterized protein</fullName>
    </submittedName>
</protein>
<dbReference type="EMBL" id="CCKQ01004335">
    <property type="protein sequence ID" value="CDW75486.1"/>
    <property type="molecule type" value="Genomic_DNA"/>
</dbReference>
<reference evidence="3 4" key="1">
    <citation type="submission" date="2014-06" db="EMBL/GenBank/DDBJ databases">
        <authorList>
            <person name="Swart Estienne"/>
        </authorList>
    </citation>
    <scope>NUCLEOTIDE SEQUENCE [LARGE SCALE GENOMIC DNA]</scope>
    <source>
        <strain evidence="3 4">130c</strain>
    </source>
</reference>
<keyword evidence="4" id="KW-1185">Reference proteome</keyword>
<sequence>MCDTWEDATEMSGLLTEVVSCKKATIVAVFFLYLLYIGVTAAIYFFENKKEREVLNRKLKAFKLDLEQRQFFILVIALLVQVITPVAFPVVMMYLYLVTIFVMLFGHLKDDKWIIGFAAIAAQMVFALILIFFVLINPWCRHYYFRYIVAEPPSSFYQSADIVYASTSTATTTTTTTTITTTTTTTTTTLPPPVDDTTEAPI</sequence>
<name>A0A077ZZX5_STYLE</name>
<dbReference type="OrthoDB" id="10512470at2759"/>
<accession>A0A077ZZX5</accession>
<feature type="transmembrane region" description="Helical" evidence="2">
    <location>
        <begin position="113"/>
        <end position="136"/>
    </location>
</feature>
<organism evidence="3 4">
    <name type="scientific">Stylonychia lemnae</name>
    <name type="common">Ciliate</name>
    <dbReference type="NCBI Taxonomy" id="5949"/>
    <lineage>
        <taxon>Eukaryota</taxon>
        <taxon>Sar</taxon>
        <taxon>Alveolata</taxon>
        <taxon>Ciliophora</taxon>
        <taxon>Intramacronucleata</taxon>
        <taxon>Spirotrichea</taxon>
        <taxon>Stichotrichia</taxon>
        <taxon>Sporadotrichida</taxon>
        <taxon>Oxytrichidae</taxon>
        <taxon>Stylonychinae</taxon>
        <taxon>Stylonychia</taxon>
    </lineage>
</organism>
<keyword evidence="2" id="KW-1133">Transmembrane helix</keyword>
<dbReference type="AlphaFoldDB" id="A0A077ZZX5"/>